<evidence type="ECO:0008006" key="3">
    <source>
        <dbReference type="Google" id="ProtNLM"/>
    </source>
</evidence>
<reference evidence="1" key="1">
    <citation type="submission" date="2022-09" db="EMBL/GenBank/DDBJ databases">
        <title>Intensive care unit water sources are persistently colonized with multi-drug resistant bacteria and are the site of extensive horizontal gene transfer of antibiotic resistance genes.</title>
        <authorList>
            <person name="Diorio-Toth L."/>
        </authorList>
    </citation>
    <scope>NUCLEOTIDE SEQUENCE</scope>
    <source>
        <strain evidence="1">GD03864</strain>
    </source>
</reference>
<comment type="caution">
    <text evidence="1">The sequence shown here is derived from an EMBL/GenBank/DDBJ whole genome shotgun (WGS) entry which is preliminary data.</text>
</comment>
<dbReference type="EMBL" id="JAOCDG010000095">
    <property type="protein sequence ID" value="MDH0690856.1"/>
    <property type="molecule type" value="Genomic_DNA"/>
</dbReference>
<accession>A0ABD4Y6P6</accession>
<gene>
    <name evidence="1" type="ORF">N5D09_22460</name>
</gene>
<evidence type="ECO:0000313" key="1">
    <source>
        <dbReference type="EMBL" id="MDH0690856.1"/>
    </source>
</evidence>
<proteinExistence type="predicted"/>
<protein>
    <recommendedName>
        <fullName evidence="3">Transposase</fullName>
    </recommendedName>
</protein>
<sequence>RIGKRMSPAGHLLDIIDRHVSKADHSIIVSILAGTVNTGCRSATVVISGISAVEVICASGVTPEATRNNLP</sequence>
<organism evidence="1 2">
    <name type="scientific">Stutzerimonas stutzeri</name>
    <name type="common">Pseudomonas stutzeri</name>
    <dbReference type="NCBI Taxonomy" id="316"/>
    <lineage>
        <taxon>Bacteria</taxon>
        <taxon>Pseudomonadati</taxon>
        <taxon>Pseudomonadota</taxon>
        <taxon>Gammaproteobacteria</taxon>
        <taxon>Pseudomonadales</taxon>
        <taxon>Pseudomonadaceae</taxon>
        <taxon>Stutzerimonas</taxon>
    </lineage>
</organism>
<dbReference type="AlphaFoldDB" id="A0ABD4Y6P6"/>
<name>A0ABD4Y6P6_STUST</name>
<feature type="non-terminal residue" evidence="1">
    <location>
        <position position="1"/>
    </location>
</feature>
<dbReference type="Proteomes" id="UP001161139">
    <property type="component" value="Unassembled WGS sequence"/>
</dbReference>
<evidence type="ECO:0000313" key="2">
    <source>
        <dbReference type="Proteomes" id="UP001161139"/>
    </source>
</evidence>
<dbReference type="RefSeq" id="WP_279649652.1">
    <property type="nucleotide sequence ID" value="NZ_JAOCDG010000095.1"/>
</dbReference>